<feature type="transmembrane region" description="Helical" evidence="1">
    <location>
        <begin position="37"/>
        <end position="56"/>
    </location>
</feature>
<keyword evidence="1" id="KW-1133">Transmembrane helix</keyword>
<dbReference type="RefSeq" id="WP_026417614.1">
    <property type="nucleotide sequence ID" value="NZ_AUBJ02000001.1"/>
</dbReference>
<name>A0ABT1JJJ1_ACTCY</name>
<sequence>MRFTRARDLLAVGLGSLLVVYLLLTLFYSSLPRLPTFAGATLVLIGAVEAVLGFSIRVRVRERDRRGAVPRELALFAARAVALAKASSLLGVIMLGAWLAVLLYVSPHRGDFDAAAGDQVTSLIGVACAVLLAAAALWLEHCCRAPEDPDSDEDRNNHDD</sequence>
<dbReference type="Proteomes" id="UP000791080">
    <property type="component" value="Unassembled WGS sequence"/>
</dbReference>
<organism evidence="2 3">
    <name type="scientific">Actinoalloteichus caeruleus DSM 43889</name>
    <dbReference type="NCBI Taxonomy" id="1120930"/>
    <lineage>
        <taxon>Bacteria</taxon>
        <taxon>Bacillati</taxon>
        <taxon>Actinomycetota</taxon>
        <taxon>Actinomycetes</taxon>
        <taxon>Pseudonocardiales</taxon>
        <taxon>Pseudonocardiaceae</taxon>
        <taxon>Actinoalloteichus</taxon>
        <taxon>Actinoalloteichus cyanogriseus</taxon>
    </lineage>
</organism>
<dbReference type="EMBL" id="AUBJ02000001">
    <property type="protein sequence ID" value="MCP2332680.1"/>
    <property type="molecule type" value="Genomic_DNA"/>
</dbReference>
<reference evidence="2 3" key="1">
    <citation type="submission" date="2022-06" db="EMBL/GenBank/DDBJ databases">
        <title>Genomic Encyclopedia of Type Strains, Phase I: the one thousand microbial genomes (KMG-I) project.</title>
        <authorList>
            <person name="Kyrpides N."/>
        </authorList>
    </citation>
    <scope>NUCLEOTIDE SEQUENCE [LARGE SCALE GENOMIC DNA]</scope>
    <source>
        <strain evidence="2 3">DSM 43889</strain>
    </source>
</reference>
<accession>A0ABT1JJJ1</accession>
<feature type="transmembrane region" description="Helical" evidence="1">
    <location>
        <begin position="76"/>
        <end position="100"/>
    </location>
</feature>
<evidence type="ECO:0000313" key="2">
    <source>
        <dbReference type="EMBL" id="MCP2332680.1"/>
    </source>
</evidence>
<feature type="transmembrane region" description="Helical" evidence="1">
    <location>
        <begin position="120"/>
        <end position="139"/>
    </location>
</feature>
<dbReference type="InterPro" id="IPR021517">
    <property type="entry name" value="DUF3180"/>
</dbReference>
<dbReference type="Pfam" id="PF11377">
    <property type="entry name" value="DUF3180"/>
    <property type="match status" value="1"/>
</dbReference>
<feature type="transmembrane region" description="Helical" evidence="1">
    <location>
        <begin position="9"/>
        <end position="31"/>
    </location>
</feature>
<keyword evidence="1" id="KW-0812">Transmembrane</keyword>
<keyword evidence="3" id="KW-1185">Reference proteome</keyword>
<evidence type="ECO:0008006" key="4">
    <source>
        <dbReference type="Google" id="ProtNLM"/>
    </source>
</evidence>
<keyword evidence="1" id="KW-0472">Membrane</keyword>
<evidence type="ECO:0000313" key="3">
    <source>
        <dbReference type="Proteomes" id="UP000791080"/>
    </source>
</evidence>
<evidence type="ECO:0000256" key="1">
    <source>
        <dbReference type="SAM" id="Phobius"/>
    </source>
</evidence>
<gene>
    <name evidence="2" type="ORF">G443_002950</name>
</gene>
<proteinExistence type="predicted"/>
<protein>
    <recommendedName>
        <fullName evidence="4">DUF3180 family protein</fullName>
    </recommendedName>
</protein>
<comment type="caution">
    <text evidence="2">The sequence shown here is derived from an EMBL/GenBank/DDBJ whole genome shotgun (WGS) entry which is preliminary data.</text>
</comment>